<dbReference type="Proteomes" id="UP001605036">
    <property type="component" value="Unassembled WGS sequence"/>
</dbReference>
<name>A0ABD1YBJ8_9MARC</name>
<feature type="domain" description="RIN4 pathogenic type III effector avirulence factor Avr cleavage site" evidence="1">
    <location>
        <begin position="53"/>
        <end position="84"/>
    </location>
</feature>
<dbReference type="EMBL" id="JBHFFA010000006">
    <property type="protein sequence ID" value="KAL2622937.1"/>
    <property type="molecule type" value="Genomic_DNA"/>
</dbReference>
<sequence>MIYNRTCGEAWSCSSSVRNLVDVNFLDERFGSLSTPVLSTIRHDLDMDSPSRQPVPQFGAWRDYGPESPTIDYSQAFAKARASRLGSMPARQESMDFETYSFHYHSEDEPSSLEYQSSDNLPMTRSPKRTFFHFFVCGSRKERAIA</sequence>
<evidence type="ECO:0000313" key="2">
    <source>
        <dbReference type="EMBL" id="KAL2622937.1"/>
    </source>
</evidence>
<organism evidence="2 3">
    <name type="scientific">Riccia fluitans</name>
    <dbReference type="NCBI Taxonomy" id="41844"/>
    <lineage>
        <taxon>Eukaryota</taxon>
        <taxon>Viridiplantae</taxon>
        <taxon>Streptophyta</taxon>
        <taxon>Embryophyta</taxon>
        <taxon>Marchantiophyta</taxon>
        <taxon>Marchantiopsida</taxon>
        <taxon>Marchantiidae</taxon>
        <taxon>Marchantiales</taxon>
        <taxon>Ricciaceae</taxon>
        <taxon>Riccia</taxon>
    </lineage>
</organism>
<evidence type="ECO:0000313" key="3">
    <source>
        <dbReference type="Proteomes" id="UP001605036"/>
    </source>
</evidence>
<proteinExistence type="predicted"/>
<protein>
    <recommendedName>
        <fullName evidence="1">RIN4 pathogenic type III effector avirulence factor Avr cleavage site domain-containing protein</fullName>
    </recommendedName>
</protein>
<accession>A0ABD1YBJ8</accession>
<comment type="caution">
    <text evidence="2">The sequence shown here is derived from an EMBL/GenBank/DDBJ whole genome shotgun (WGS) entry which is preliminary data.</text>
</comment>
<gene>
    <name evidence="2" type="ORF">R1flu_003142</name>
</gene>
<dbReference type="InterPro" id="IPR008700">
    <property type="entry name" value="TypeIII_avirulence_cleave"/>
</dbReference>
<dbReference type="Pfam" id="PF05627">
    <property type="entry name" value="AvrRpt-cleavage"/>
    <property type="match status" value="1"/>
</dbReference>
<reference evidence="2 3" key="1">
    <citation type="submission" date="2024-09" db="EMBL/GenBank/DDBJ databases">
        <title>Chromosome-scale assembly of Riccia fluitans.</title>
        <authorList>
            <person name="Paukszto L."/>
            <person name="Sawicki J."/>
            <person name="Karawczyk K."/>
            <person name="Piernik-Szablinska J."/>
            <person name="Szczecinska M."/>
            <person name="Mazdziarz M."/>
        </authorList>
    </citation>
    <scope>NUCLEOTIDE SEQUENCE [LARGE SCALE GENOMIC DNA]</scope>
    <source>
        <strain evidence="2">Rf_01</strain>
        <tissue evidence="2">Aerial parts of the thallus</tissue>
    </source>
</reference>
<keyword evidence="3" id="KW-1185">Reference proteome</keyword>
<dbReference type="AlphaFoldDB" id="A0ABD1YBJ8"/>
<evidence type="ECO:0000259" key="1">
    <source>
        <dbReference type="Pfam" id="PF05627"/>
    </source>
</evidence>